<organism evidence="8 9">
    <name type="scientific">Mya arenaria</name>
    <name type="common">Soft-shell clam</name>
    <dbReference type="NCBI Taxonomy" id="6604"/>
    <lineage>
        <taxon>Eukaryota</taxon>
        <taxon>Metazoa</taxon>
        <taxon>Spiralia</taxon>
        <taxon>Lophotrochozoa</taxon>
        <taxon>Mollusca</taxon>
        <taxon>Bivalvia</taxon>
        <taxon>Autobranchia</taxon>
        <taxon>Heteroconchia</taxon>
        <taxon>Euheterodonta</taxon>
        <taxon>Imparidentia</taxon>
        <taxon>Neoheterodontei</taxon>
        <taxon>Myida</taxon>
        <taxon>Myoidea</taxon>
        <taxon>Myidae</taxon>
        <taxon>Mya</taxon>
    </lineage>
</organism>
<proteinExistence type="inferred from homology"/>
<dbReference type="PANTHER" id="PTHR12945">
    <property type="entry name" value="TRANSLATION INITIATION FACTOR EIF3-RELATED"/>
    <property type="match status" value="1"/>
</dbReference>
<evidence type="ECO:0000256" key="7">
    <source>
        <dbReference type="SAM" id="MobiDB-lite"/>
    </source>
</evidence>
<evidence type="ECO:0000256" key="4">
    <source>
        <dbReference type="ARBA" id="ARBA00022694"/>
    </source>
</evidence>
<feature type="compositionally biased region" description="Basic and acidic residues" evidence="7">
    <location>
        <begin position="259"/>
        <end position="283"/>
    </location>
</feature>
<evidence type="ECO:0000256" key="6">
    <source>
        <dbReference type="ARBA" id="ARBA00032319"/>
    </source>
</evidence>
<comment type="subcellular location">
    <subcellularLocation>
        <location evidence="1">Nucleus</location>
    </subcellularLocation>
</comment>
<evidence type="ECO:0000256" key="5">
    <source>
        <dbReference type="ARBA" id="ARBA00023242"/>
    </source>
</evidence>
<dbReference type="Proteomes" id="UP001164746">
    <property type="component" value="Chromosome 11"/>
</dbReference>
<name>A0ABY7FBT3_MYAAR</name>
<evidence type="ECO:0000313" key="9">
    <source>
        <dbReference type="Proteomes" id="UP001164746"/>
    </source>
</evidence>
<dbReference type="InterPro" id="IPR017423">
    <property type="entry name" value="TRM6"/>
</dbReference>
<keyword evidence="9" id="KW-1185">Reference proteome</keyword>
<gene>
    <name evidence="8" type="ORF">MAR_000477</name>
</gene>
<evidence type="ECO:0000256" key="1">
    <source>
        <dbReference type="ARBA" id="ARBA00004123"/>
    </source>
</evidence>
<dbReference type="InterPro" id="IPR029063">
    <property type="entry name" value="SAM-dependent_MTases_sf"/>
</dbReference>
<feature type="compositionally biased region" description="Polar residues" evidence="7">
    <location>
        <begin position="302"/>
        <end position="320"/>
    </location>
</feature>
<protein>
    <recommendedName>
        <fullName evidence="3">tRNA (adenine(58)-N(1))-methyltransferase non-catalytic subunit TRM6</fullName>
    </recommendedName>
    <alternativeName>
        <fullName evidence="6">tRNA(m1A58)-methyltransferase subunit TRM6</fullName>
    </alternativeName>
</protein>
<feature type="region of interest" description="Disordered" evidence="7">
    <location>
        <begin position="238"/>
        <end position="346"/>
    </location>
</feature>
<dbReference type="Gene3D" id="3.40.50.150">
    <property type="entry name" value="Vaccinia Virus protein VP39"/>
    <property type="match status" value="1"/>
</dbReference>
<comment type="similarity">
    <text evidence="2">Belongs to the TRM6/GCD10 family.</text>
</comment>
<dbReference type="EMBL" id="CP111022">
    <property type="protein sequence ID" value="WAR18639.1"/>
    <property type="molecule type" value="Genomic_DNA"/>
</dbReference>
<evidence type="ECO:0000313" key="8">
    <source>
        <dbReference type="EMBL" id="WAR18639.1"/>
    </source>
</evidence>
<keyword evidence="4" id="KW-0819">tRNA processing</keyword>
<accession>A0ABY7FBT3</accession>
<feature type="compositionally biased region" description="Polar residues" evidence="7">
    <location>
        <begin position="243"/>
        <end position="255"/>
    </location>
</feature>
<dbReference type="Pfam" id="PF04189">
    <property type="entry name" value="Gcd10p"/>
    <property type="match status" value="2"/>
</dbReference>
<evidence type="ECO:0000256" key="2">
    <source>
        <dbReference type="ARBA" id="ARBA00008320"/>
    </source>
</evidence>
<dbReference type="PANTHER" id="PTHR12945:SF0">
    <property type="entry name" value="TRNA (ADENINE(58)-N(1))-METHYLTRANSFERASE NON-CATALYTIC SUBUNIT TRM6"/>
    <property type="match status" value="1"/>
</dbReference>
<evidence type="ECO:0000256" key="3">
    <source>
        <dbReference type="ARBA" id="ARBA00021704"/>
    </source>
</evidence>
<keyword evidence="5" id="KW-0539">Nucleus</keyword>
<reference evidence="8" key="1">
    <citation type="submission" date="2022-11" db="EMBL/GenBank/DDBJ databases">
        <title>Centuries of genome instability and evolution in soft-shell clam transmissible cancer (bioRxiv).</title>
        <authorList>
            <person name="Hart S.F.M."/>
            <person name="Yonemitsu M.A."/>
            <person name="Giersch R.M."/>
            <person name="Beal B.F."/>
            <person name="Arriagada G."/>
            <person name="Davis B.W."/>
            <person name="Ostrander E.A."/>
            <person name="Goff S.P."/>
            <person name="Metzger M.J."/>
        </authorList>
    </citation>
    <scope>NUCLEOTIDE SEQUENCE</scope>
    <source>
        <strain evidence="8">MELC-2E11</strain>
        <tissue evidence="8">Siphon/mantle</tissue>
    </source>
</reference>
<sequence>METVKDRVDEGDYVMLKKAENLRVFQVHRKRDIWLEKSKFCLDGLIGQQYGTLFEVKDGGLVLMERPQPQGMEEAGAVEVRDNRNLLDEDSNQRLTQEQIEQMKKEGVSGDKLIGHLIENSATFQSKTGYAQEKWVKKKKKNNLRVDSLAQMLTMGNVRAGSTVLVVDSCLGLVTAAVLERLGGFGRVVSFYQGDSPLKATLQPFDFPQNVMDTLYQFPLDMVNSLKHPATTNILDGDMTGDAENTNGSGMQITDETVEIDKESEEKTIDTKAENSEEVNKMDDETENPQKNTCGNVDMENITKSNNESNNGDSVQNMTKKGSRADRWGKKDKKQKKDRSQAKLERAQEIERARRVLLEKEADCLLVATKFHPSPIVLALADIVAPSRPLVVFSQFKEALQDCYVYLREHKGLVNYRLTETWLREYQVLPSRTHPVIQMSGTGGYLLSATTICRP</sequence>